<name>A0A7D7G5Y8_BACVE</name>
<accession>A0A7D7G5Y8</accession>
<evidence type="ECO:0000313" key="1">
    <source>
        <dbReference type="EMBL" id="QOY25205.1"/>
    </source>
</evidence>
<dbReference type="AlphaFoldDB" id="A0A7D7G5Y8"/>
<dbReference type="EMBL" id="CP063687">
    <property type="protein sequence ID" value="QOY25205.1"/>
    <property type="molecule type" value="Genomic_DNA"/>
</dbReference>
<evidence type="ECO:0000313" key="2">
    <source>
        <dbReference type="Proteomes" id="UP000587477"/>
    </source>
</evidence>
<dbReference type="Proteomes" id="UP000587477">
    <property type="component" value="Chromosome"/>
</dbReference>
<dbReference type="RefSeq" id="WP_017417712.1">
    <property type="nucleotide sequence ID" value="NZ_BDDG01000002.1"/>
</dbReference>
<protein>
    <submittedName>
        <fullName evidence="1">Uncharacterized protein</fullName>
    </submittedName>
</protein>
<organism evidence="1 2">
    <name type="scientific">Bacillus velezensis</name>
    <dbReference type="NCBI Taxonomy" id="492670"/>
    <lineage>
        <taxon>Bacteria</taxon>
        <taxon>Bacillati</taxon>
        <taxon>Bacillota</taxon>
        <taxon>Bacilli</taxon>
        <taxon>Bacillales</taxon>
        <taxon>Bacillaceae</taxon>
        <taxon>Bacillus</taxon>
        <taxon>Bacillus amyloliquefaciens group</taxon>
    </lineage>
</organism>
<gene>
    <name evidence="1" type="ORF">BACVE_000133</name>
</gene>
<sequence>MSEIFSHFIQHFDRYFILSRQSVLIIQWSAVCLAVLYALTFHPKISRERVWFYSGTLLRAVLLAGITVELVHQVQSTHFSAHYLISEESELLPIVHLLMYGYVLLTAFHYILMPQEQRGKGMFYTFDLTVVTLPVIQLIFSFFAFWNISPDAMAGEDIVSMLCFITVVLLLLISMNVLFFKMYWKPRPVFIGVFYAGVIGLLVWVLAAPSAGVTKDYGRLLPFTVYLTMAGFLMTHHLFHRSDRIRQRTKSFLAAATAAGFIVFLNPVYNAGDAAFAVSKPIAEDSVDNVGEHITSDQAERILTSFFPAENPIYLTETNQDLHYFYRFKTEDYEAEVDEVSRLITNYQYLKKPEGRTFTEEEYRKKSLDFLSAHGRKIKTQGIQTTVRKENGQFVVEIAPKTQGTKHEDSGTVFYWEKDTIMGFSEDPSIYQLESLPQVHMTEKDIVKASKAAFRTLQMPDQTFEITNTDINSLIGSSLTVTANNGTELIFDAVSGRLMKIRVSPDSTVLTKTELQKKLFSLLGADTSKLRQIDKSEGNLVFENSEGTFVYTLQNEEGMKEASFYGQGSAKTFPHTYRDGQTAFKKVAAAYNGIIYKKRVKPVIAVKDGVTYNAWLVIIQPFGSNRHDVYVVNADTYEAVNLYEQ</sequence>
<proteinExistence type="predicted"/>
<reference evidence="2" key="1">
    <citation type="submission" date="2020-10" db="EMBL/GenBank/DDBJ databases">
        <title>Complete genome sequence of Bacillus velezensis NST6.</title>
        <authorList>
            <person name="Choi J."/>
        </authorList>
    </citation>
    <scope>NUCLEOTIDE SEQUENCE [LARGE SCALE GENOMIC DNA]</scope>
    <source>
        <strain evidence="2">NST6</strain>
    </source>
</reference>